<feature type="compositionally biased region" description="Basic residues" evidence="1">
    <location>
        <begin position="44"/>
        <end position="53"/>
    </location>
</feature>
<feature type="non-terminal residue" evidence="2">
    <location>
        <position position="1"/>
    </location>
</feature>
<dbReference type="Proteomes" id="UP001479290">
    <property type="component" value="Unassembled WGS sequence"/>
</dbReference>
<feature type="region of interest" description="Disordered" evidence="1">
    <location>
        <begin position="25"/>
        <end position="53"/>
    </location>
</feature>
<evidence type="ECO:0000313" key="3">
    <source>
        <dbReference type="Proteomes" id="UP001479290"/>
    </source>
</evidence>
<reference evidence="2 3" key="1">
    <citation type="submission" date="2024-05" db="EMBL/GenBank/DDBJ databases">
        <title>A high-quality chromosomal-level genome assembly of Topmouth culter (Culter alburnus).</title>
        <authorList>
            <person name="Zhao H."/>
        </authorList>
    </citation>
    <scope>NUCLEOTIDE SEQUENCE [LARGE SCALE GENOMIC DNA]</scope>
    <source>
        <strain evidence="2">CATC2023</strain>
        <tissue evidence="2">Muscle</tissue>
    </source>
</reference>
<proteinExistence type="predicted"/>
<sequence length="53" mass="5911">DDTPELLSAVLDLRSVVKDVVFPKSERTASPGLSPTRGLDLRNPRRRRCEYAG</sequence>
<evidence type="ECO:0000313" key="2">
    <source>
        <dbReference type="EMBL" id="KAK9955174.1"/>
    </source>
</evidence>
<organism evidence="2 3">
    <name type="scientific">Culter alburnus</name>
    <name type="common">Topmouth culter</name>
    <dbReference type="NCBI Taxonomy" id="194366"/>
    <lineage>
        <taxon>Eukaryota</taxon>
        <taxon>Metazoa</taxon>
        <taxon>Chordata</taxon>
        <taxon>Craniata</taxon>
        <taxon>Vertebrata</taxon>
        <taxon>Euteleostomi</taxon>
        <taxon>Actinopterygii</taxon>
        <taxon>Neopterygii</taxon>
        <taxon>Teleostei</taxon>
        <taxon>Ostariophysi</taxon>
        <taxon>Cypriniformes</taxon>
        <taxon>Xenocyprididae</taxon>
        <taxon>Xenocypridinae</taxon>
        <taxon>Culter</taxon>
    </lineage>
</organism>
<keyword evidence="3" id="KW-1185">Reference proteome</keyword>
<dbReference type="EMBL" id="JAWDJR010000021">
    <property type="protein sequence ID" value="KAK9955174.1"/>
    <property type="molecule type" value="Genomic_DNA"/>
</dbReference>
<protein>
    <submittedName>
        <fullName evidence="2">Uncharacterized protein</fullName>
    </submittedName>
</protein>
<gene>
    <name evidence="2" type="ORF">ABG768_015062</name>
</gene>
<name>A0AAW1Z464_CULAL</name>
<comment type="caution">
    <text evidence="2">The sequence shown here is derived from an EMBL/GenBank/DDBJ whole genome shotgun (WGS) entry which is preliminary data.</text>
</comment>
<accession>A0AAW1Z464</accession>
<dbReference type="AlphaFoldDB" id="A0AAW1Z464"/>
<evidence type="ECO:0000256" key="1">
    <source>
        <dbReference type="SAM" id="MobiDB-lite"/>
    </source>
</evidence>
<feature type="non-terminal residue" evidence="2">
    <location>
        <position position="53"/>
    </location>
</feature>